<feature type="signal peptide" evidence="2">
    <location>
        <begin position="1"/>
        <end position="23"/>
    </location>
</feature>
<dbReference type="NCBIfam" id="TIGR04183">
    <property type="entry name" value="Por_Secre_tail"/>
    <property type="match status" value="1"/>
</dbReference>
<dbReference type="InterPro" id="IPR026444">
    <property type="entry name" value="Secre_tail"/>
</dbReference>
<dbReference type="AlphaFoldDB" id="A0A9X1QV16"/>
<dbReference type="Proteomes" id="UP001139461">
    <property type="component" value="Unassembled WGS sequence"/>
</dbReference>
<comment type="caution">
    <text evidence="4">The sequence shown here is derived from an EMBL/GenBank/DDBJ whole genome shotgun (WGS) entry which is preliminary data.</text>
</comment>
<evidence type="ECO:0000256" key="1">
    <source>
        <dbReference type="ARBA" id="ARBA00022729"/>
    </source>
</evidence>
<dbReference type="Pfam" id="PF18962">
    <property type="entry name" value="Por_Secre_tail"/>
    <property type="match status" value="1"/>
</dbReference>
<feature type="chain" id="PRO_5040939514" evidence="2">
    <location>
        <begin position="24"/>
        <end position="161"/>
    </location>
</feature>
<sequence>MKQLTNKPWFAVLFCLLCGSLIAQNNTTASGGNGTGSGGSVSYSVGQVDYIEAVGSGGTANQGVQQPFEIFILGNDEFENINLSAIVYPNPTVNNVLLELTNMEYDELSYSLYDLSGRVLATNLLKNSQTTIVMEGLSAATYFLAISKNNLLLKTFKIIKN</sequence>
<dbReference type="EMBL" id="JAIRBA010000002">
    <property type="protein sequence ID" value="MCG2417658.1"/>
    <property type="molecule type" value="Genomic_DNA"/>
</dbReference>
<evidence type="ECO:0000313" key="4">
    <source>
        <dbReference type="EMBL" id="MCG2417658.1"/>
    </source>
</evidence>
<gene>
    <name evidence="4" type="ORF">K8089_01395</name>
</gene>
<dbReference type="RefSeq" id="WP_237601478.1">
    <property type="nucleotide sequence ID" value="NZ_JAIRBA010000002.1"/>
</dbReference>
<reference evidence="4" key="1">
    <citation type="submission" date="2021-09" db="EMBL/GenBank/DDBJ databases">
        <title>Genome of Aequorivita sp. strain F47161.</title>
        <authorList>
            <person name="Wang Y."/>
        </authorList>
    </citation>
    <scope>NUCLEOTIDE SEQUENCE</scope>
    <source>
        <strain evidence="4">F47161</strain>
    </source>
</reference>
<evidence type="ECO:0000256" key="2">
    <source>
        <dbReference type="SAM" id="SignalP"/>
    </source>
</evidence>
<keyword evidence="1 2" id="KW-0732">Signal</keyword>
<evidence type="ECO:0000313" key="5">
    <source>
        <dbReference type="Proteomes" id="UP001139461"/>
    </source>
</evidence>
<accession>A0A9X1QV16</accession>
<organism evidence="4 5">
    <name type="scientific">Aequorivita vitellina</name>
    <dbReference type="NCBI Taxonomy" id="2874475"/>
    <lineage>
        <taxon>Bacteria</taxon>
        <taxon>Pseudomonadati</taxon>
        <taxon>Bacteroidota</taxon>
        <taxon>Flavobacteriia</taxon>
        <taxon>Flavobacteriales</taxon>
        <taxon>Flavobacteriaceae</taxon>
        <taxon>Aequorivita</taxon>
    </lineage>
</organism>
<keyword evidence="5" id="KW-1185">Reference proteome</keyword>
<proteinExistence type="predicted"/>
<name>A0A9X1QV16_9FLAO</name>
<feature type="domain" description="Secretion system C-terminal sorting" evidence="3">
    <location>
        <begin position="87"/>
        <end position="151"/>
    </location>
</feature>
<evidence type="ECO:0000259" key="3">
    <source>
        <dbReference type="Pfam" id="PF18962"/>
    </source>
</evidence>
<protein>
    <submittedName>
        <fullName evidence="4">T9SS type A sorting domain-containing protein</fullName>
    </submittedName>
</protein>